<comment type="subcellular location">
    <subcellularLocation>
        <location evidence="5">Cytoplasm</location>
    </subcellularLocation>
</comment>
<evidence type="ECO:0000313" key="7">
    <source>
        <dbReference type="EMBL" id="KXA95017.1"/>
    </source>
</evidence>
<keyword evidence="2 5" id="KW-0548">Nucleotidyltransferase</keyword>
<dbReference type="PANTHER" id="PTHR10535">
    <property type="entry name" value="DNA-DIRECTED RNA POLYMERASES I, II, AND III SUBUNIT RPABC1"/>
    <property type="match status" value="1"/>
</dbReference>
<keyword evidence="5 7" id="KW-0808">Transferase</keyword>
<evidence type="ECO:0000256" key="3">
    <source>
        <dbReference type="ARBA" id="ARBA00023163"/>
    </source>
</evidence>
<organism evidence="7 8">
    <name type="scientific">candidate division MSBL1 archaeon SCGC-AAA259E19</name>
    <dbReference type="NCBI Taxonomy" id="1698264"/>
    <lineage>
        <taxon>Archaea</taxon>
        <taxon>Methanobacteriati</taxon>
        <taxon>Methanobacteriota</taxon>
        <taxon>candidate division MSBL1</taxon>
    </lineage>
</organism>
<name>A0A133ULF3_9EURY</name>
<dbReference type="GO" id="GO:0003677">
    <property type="term" value="F:DNA binding"/>
    <property type="evidence" value="ECO:0007669"/>
    <property type="project" value="InterPro"/>
</dbReference>
<evidence type="ECO:0000313" key="8">
    <source>
        <dbReference type="Proteomes" id="UP000070284"/>
    </source>
</evidence>
<comment type="similarity">
    <text evidence="4 5">Belongs to the archaeal Rpo5/eukaryotic RPB5 RNA polymerase subunit family.</text>
</comment>
<dbReference type="PANTHER" id="PTHR10535:SF0">
    <property type="entry name" value="DNA-DIRECTED RNA POLYMERASES I, II, AND III SUBUNIT RPABC1"/>
    <property type="match status" value="1"/>
</dbReference>
<dbReference type="EC" id="2.7.7.6" evidence="5"/>
<evidence type="ECO:0000256" key="2">
    <source>
        <dbReference type="ARBA" id="ARBA00022695"/>
    </source>
</evidence>
<dbReference type="Proteomes" id="UP000070284">
    <property type="component" value="Unassembled WGS sequence"/>
</dbReference>
<dbReference type="InterPro" id="IPR020608">
    <property type="entry name" value="RNA_pol_subH/Rpb5_CS"/>
</dbReference>
<dbReference type="GO" id="GO:0005737">
    <property type="term" value="C:cytoplasm"/>
    <property type="evidence" value="ECO:0007669"/>
    <property type="project" value="UniProtKB-SubCell"/>
</dbReference>
<dbReference type="Pfam" id="PF01191">
    <property type="entry name" value="RNA_pol_Rpb5_C"/>
    <property type="match status" value="1"/>
</dbReference>
<dbReference type="InterPro" id="IPR014381">
    <property type="entry name" value="Arch_Rpo5/euc_Rpb5"/>
</dbReference>
<dbReference type="FunFam" id="3.90.940.20:FF:000001">
    <property type="entry name" value="DNA-directed RNA polymerases I, II, and III subunit RPABC1"/>
    <property type="match status" value="1"/>
</dbReference>
<dbReference type="GO" id="GO:0006366">
    <property type="term" value="P:transcription by RNA polymerase II"/>
    <property type="evidence" value="ECO:0007669"/>
    <property type="project" value="TreeGrafter"/>
</dbReference>
<accession>A0A133ULF3</accession>
<proteinExistence type="inferred from homology"/>
<evidence type="ECO:0000259" key="6">
    <source>
        <dbReference type="Pfam" id="PF01191"/>
    </source>
</evidence>
<keyword evidence="8" id="KW-1185">Reference proteome</keyword>
<evidence type="ECO:0000256" key="5">
    <source>
        <dbReference type="HAMAP-Rule" id="MF_00025"/>
    </source>
</evidence>
<comment type="subunit">
    <text evidence="5">Part of the RNA polymerase complex.</text>
</comment>
<dbReference type="PROSITE" id="PS01110">
    <property type="entry name" value="RNA_POL_H_23KD"/>
    <property type="match status" value="1"/>
</dbReference>
<dbReference type="HAMAP" id="MF_00025">
    <property type="entry name" value="RNApol_Rpo5_RPB5"/>
    <property type="match status" value="1"/>
</dbReference>
<dbReference type="GO" id="GO:0000428">
    <property type="term" value="C:DNA-directed RNA polymerase complex"/>
    <property type="evidence" value="ECO:0007669"/>
    <property type="project" value="UniProtKB-KW"/>
</dbReference>
<comment type="function">
    <text evidence="5">DNA-dependent RNA polymerase (RNAP) catalyzes the transcription of DNA into RNA using the four ribonucleoside triphosphates as substrates.</text>
</comment>
<evidence type="ECO:0000256" key="4">
    <source>
        <dbReference type="ARBA" id="ARBA00025765"/>
    </source>
</evidence>
<feature type="domain" description="RNA polymerase subunit H/Rpb5 C-terminal" evidence="6">
    <location>
        <begin position="7"/>
        <end position="79"/>
    </location>
</feature>
<dbReference type="Gene3D" id="3.90.940.20">
    <property type="entry name" value="RPB5-like RNA polymerase subunit"/>
    <property type="match status" value="1"/>
</dbReference>
<dbReference type="GO" id="GO:0003899">
    <property type="term" value="F:DNA-directed RNA polymerase activity"/>
    <property type="evidence" value="ECO:0007669"/>
    <property type="project" value="UniProtKB-UniRule"/>
</dbReference>
<comment type="caution">
    <text evidence="7">The sequence shown here is derived from an EMBL/GenBank/DDBJ whole genome shotgun (WGS) entry which is preliminary data.</text>
</comment>
<dbReference type="EMBL" id="LHXO01000028">
    <property type="protein sequence ID" value="KXA95017.1"/>
    <property type="molecule type" value="Genomic_DNA"/>
</dbReference>
<keyword evidence="3 5" id="KW-0804">Transcription</keyword>
<dbReference type="SUPFAM" id="SSF55287">
    <property type="entry name" value="RPB5-like RNA polymerase subunit"/>
    <property type="match status" value="1"/>
</dbReference>
<gene>
    <name evidence="5 7" type="primary">rpoH</name>
    <name evidence="5" type="synonym">rpo5</name>
    <name evidence="7" type="ORF">AKJ65_02760</name>
</gene>
<dbReference type="InterPro" id="IPR000783">
    <property type="entry name" value="RNA_pol_subH/Rpb5_C"/>
</dbReference>
<sequence>MAKKKGFDVTEHELVPEHEVLSEEEAQEVLEEYDIEASQLPKIKSKDPVAKAIGAESGDIVKVVRESSTAGRTTAYRFVI</sequence>
<evidence type="ECO:0000256" key="1">
    <source>
        <dbReference type="ARBA" id="ARBA00022478"/>
    </source>
</evidence>
<dbReference type="AlphaFoldDB" id="A0A133ULF3"/>
<dbReference type="GO" id="GO:0042797">
    <property type="term" value="P:tRNA transcription by RNA polymerase III"/>
    <property type="evidence" value="ECO:0007669"/>
    <property type="project" value="TreeGrafter"/>
</dbReference>
<keyword evidence="1 5" id="KW-0240">DNA-directed RNA polymerase</keyword>
<comment type="catalytic activity">
    <reaction evidence="5">
        <text>RNA(n) + a ribonucleoside 5'-triphosphate = RNA(n+1) + diphosphate</text>
        <dbReference type="Rhea" id="RHEA:21248"/>
        <dbReference type="Rhea" id="RHEA-COMP:14527"/>
        <dbReference type="Rhea" id="RHEA-COMP:17342"/>
        <dbReference type="ChEBI" id="CHEBI:33019"/>
        <dbReference type="ChEBI" id="CHEBI:61557"/>
        <dbReference type="ChEBI" id="CHEBI:140395"/>
        <dbReference type="EC" id="2.7.7.6"/>
    </reaction>
</comment>
<dbReference type="NCBIfam" id="NF007129">
    <property type="entry name" value="PRK09570.1"/>
    <property type="match status" value="1"/>
</dbReference>
<dbReference type="InterPro" id="IPR035913">
    <property type="entry name" value="RPB5-like_sf"/>
</dbReference>
<dbReference type="GO" id="GO:0006362">
    <property type="term" value="P:transcription elongation by RNA polymerase I"/>
    <property type="evidence" value="ECO:0007669"/>
    <property type="project" value="TreeGrafter"/>
</dbReference>
<keyword evidence="5" id="KW-0963">Cytoplasm</keyword>
<reference evidence="7 8" key="1">
    <citation type="journal article" date="2016" name="Sci. Rep.">
        <title>Metabolic traits of an uncultured archaeal lineage -MSBL1- from brine pools of the Red Sea.</title>
        <authorList>
            <person name="Mwirichia R."/>
            <person name="Alam I."/>
            <person name="Rashid M."/>
            <person name="Vinu M."/>
            <person name="Ba-Alawi W."/>
            <person name="Anthony Kamau A."/>
            <person name="Kamanda Ngugi D."/>
            <person name="Goker M."/>
            <person name="Klenk H.P."/>
            <person name="Bajic V."/>
            <person name="Stingl U."/>
        </authorList>
    </citation>
    <scope>NUCLEOTIDE SEQUENCE [LARGE SCALE GENOMIC DNA]</scope>
    <source>
        <strain evidence="7">SCGC-AAA259E19</strain>
    </source>
</reference>
<protein>
    <recommendedName>
        <fullName evidence="5">DNA-directed RNA polymerase subunit Rpo5</fullName>
        <ecNumber evidence="5">2.7.7.6</ecNumber>
    </recommendedName>
    <alternativeName>
        <fullName evidence="5">DNA-directed RNA polymerase subunit H</fullName>
    </alternativeName>
</protein>